<dbReference type="SUPFAM" id="SSF88659">
    <property type="entry name" value="Sigma3 and sigma4 domains of RNA polymerase sigma factors"/>
    <property type="match status" value="1"/>
</dbReference>
<evidence type="ECO:0000259" key="7">
    <source>
        <dbReference type="Pfam" id="PF08281"/>
    </source>
</evidence>
<feature type="domain" description="RNA polymerase sigma factor 70 region 4 type 2" evidence="7">
    <location>
        <begin position="103"/>
        <end position="147"/>
    </location>
</feature>
<dbReference type="InterPro" id="IPR013324">
    <property type="entry name" value="RNA_pol_sigma_r3/r4-like"/>
</dbReference>
<accession>A0ABT9U3U2</accession>
<comment type="similarity">
    <text evidence="1">Belongs to the sigma-70 factor family. ECF subfamily.</text>
</comment>
<feature type="domain" description="RNA polymerase sigma-70 region 2" evidence="6">
    <location>
        <begin position="6"/>
        <end position="72"/>
    </location>
</feature>
<evidence type="ECO:0000256" key="1">
    <source>
        <dbReference type="ARBA" id="ARBA00010641"/>
    </source>
</evidence>
<sequence length="202" mass="23326">MKLETLWEGYYAHVRNYVRQKISNRADTEDIVQNIFIKAHEGLVYLKDDDKARAWLFQIARNCIADYYRKMKKTEELPEQQEAEEESNSDYSTVAAADLVTILPFLPEKYREAIELTDLKGMSQKQLSELLGISYSGVKSRVQRGRELIREMMTSCCEIVSDPYGNIVEYRVVRDEPVHTKKSKRKSAAALCNTDTRQANSS</sequence>
<comment type="caution">
    <text evidence="8">The sequence shown here is derived from an EMBL/GenBank/DDBJ whole genome shotgun (WGS) entry which is preliminary data.</text>
</comment>
<name>A0ABT9U3U2_PAEHA</name>
<dbReference type="InterPro" id="IPR014304">
    <property type="entry name" value="RNA_pol_sigma-Z"/>
</dbReference>
<gene>
    <name evidence="8" type="ORF">J2T15_003683</name>
</gene>
<dbReference type="Proteomes" id="UP001229346">
    <property type="component" value="Unassembled WGS sequence"/>
</dbReference>
<dbReference type="InterPro" id="IPR013249">
    <property type="entry name" value="RNA_pol_sigma70_r4_t2"/>
</dbReference>
<dbReference type="InterPro" id="IPR013325">
    <property type="entry name" value="RNA_pol_sigma_r2"/>
</dbReference>
<dbReference type="NCBIfam" id="TIGR02959">
    <property type="entry name" value="SigZ"/>
    <property type="match status" value="1"/>
</dbReference>
<dbReference type="InterPro" id="IPR039425">
    <property type="entry name" value="RNA_pol_sigma-70-like"/>
</dbReference>
<dbReference type="PANTHER" id="PTHR43133">
    <property type="entry name" value="RNA POLYMERASE ECF-TYPE SIGMA FACTO"/>
    <property type="match status" value="1"/>
</dbReference>
<dbReference type="Pfam" id="PF04542">
    <property type="entry name" value="Sigma70_r2"/>
    <property type="match status" value="1"/>
</dbReference>
<evidence type="ECO:0000259" key="6">
    <source>
        <dbReference type="Pfam" id="PF04542"/>
    </source>
</evidence>
<protein>
    <recommendedName>
        <fullName evidence="5">RNA polymerase sigma factor SigZ</fullName>
    </recommendedName>
</protein>
<dbReference type="NCBIfam" id="TIGR02937">
    <property type="entry name" value="sigma70-ECF"/>
    <property type="match status" value="1"/>
</dbReference>
<keyword evidence="9" id="KW-1185">Reference proteome</keyword>
<evidence type="ECO:0000256" key="2">
    <source>
        <dbReference type="ARBA" id="ARBA00023015"/>
    </source>
</evidence>
<dbReference type="EMBL" id="JAUSSU010000007">
    <property type="protein sequence ID" value="MDQ0114228.1"/>
    <property type="molecule type" value="Genomic_DNA"/>
</dbReference>
<dbReference type="PANTHER" id="PTHR43133:SF62">
    <property type="entry name" value="RNA POLYMERASE SIGMA FACTOR SIGZ"/>
    <property type="match status" value="1"/>
</dbReference>
<dbReference type="Gene3D" id="1.10.10.10">
    <property type="entry name" value="Winged helix-like DNA-binding domain superfamily/Winged helix DNA-binding domain"/>
    <property type="match status" value="1"/>
</dbReference>
<keyword evidence="4" id="KW-0804">Transcription</keyword>
<keyword evidence="2" id="KW-0805">Transcription regulation</keyword>
<dbReference type="InterPro" id="IPR007627">
    <property type="entry name" value="RNA_pol_sigma70_r2"/>
</dbReference>
<evidence type="ECO:0000313" key="9">
    <source>
        <dbReference type="Proteomes" id="UP001229346"/>
    </source>
</evidence>
<evidence type="ECO:0000256" key="3">
    <source>
        <dbReference type="ARBA" id="ARBA00023082"/>
    </source>
</evidence>
<dbReference type="InterPro" id="IPR014284">
    <property type="entry name" value="RNA_pol_sigma-70_dom"/>
</dbReference>
<dbReference type="InterPro" id="IPR036388">
    <property type="entry name" value="WH-like_DNA-bd_sf"/>
</dbReference>
<keyword evidence="3" id="KW-0731">Sigma factor</keyword>
<organism evidence="8 9">
    <name type="scientific">Paenibacillus harenae</name>
    <dbReference type="NCBI Taxonomy" id="306543"/>
    <lineage>
        <taxon>Bacteria</taxon>
        <taxon>Bacillati</taxon>
        <taxon>Bacillota</taxon>
        <taxon>Bacilli</taxon>
        <taxon>Bacillales</taxon>
        <taxon>Paenibacillaceae</taxon>
        <taxon>Paenibacillus</taxon>
    </lineage>
</organism>
<proteinExistence type="inferred from homology"/>
<reference evidence="8 9" key="1">
    <citation type="submission" date="2023-07" db="EMBL/GenBank/DDBJ databases">
        <title>Sorghum-associated microbial communities from plants grown in Nebraska, USA.</title>
        <authorList>
            <person name="Schachtman D."/>
        </authorList>
    </citation>
    <scope>NUCLEOTIDE SEQUENCE [LARGE SCALE GENOMIC DNA]</scope>
    <source>
        <strain evidence="8 9">CC482</strain>
    </source>
</reference>
<evidence type="ECO:0000256" key="4">
    <source>
        <dbReference type="ARBA" id="ARBA00023163"/>
    </source>
</evidence>
<evidence type="ECO:0000313" key="8">
    <source>
        <dbReference type="EMBL" id="MDQ0114228.1"/>
    </source>
</evidence>
<dbReference type="RefSeq" id="WP_307205552.1">
    <property type="nucleotide sequence ID" value="NZ_JAUSSU010000007.1"/>
</dbReference>
<dbReference type="SUPFAM" id="SSF88946">
    <property type="entry name" value="Sigma2 domain of RNA polymerase sigma factors"/>
    <property type="match status" value="1"/>
</dbReference>
<dbReference type="Gene3D" id="1.10.1740.10">
    <property type="match status" value="1"/>
</dbReference>
<dbReference type="Pfam" id="PF08281">
    <property type="entry name" value="Sigma70_r4_2"/>
    <property type="match status" value="1"/>
</dbReference>
<dbReference type="CDD" id="cd06171">
    <property type="entry name" value="Sigma70_r4"/>
    <property type="match status" value="1"/>
</dbReference>
<evidence type="ECO:0000256" key="5">
    <source>
        <dbReference type="NCBIfam" id="TIGR02959"/>
    </source>
</evidence>